<reference evidence="6 7" key="1">
    <citation type="journal article" date="2006" name="Nat. Biotechnol.">
        <title>Genome sequence of the bioplastic-producing 'Knallgas' bacterium Ralstonia eutropha H16.</title>
        <authorList>
            <person name="Pohlmann A."/>
            <person name="Fricke W.F."/>
            <person name="Reinecke F."/>
            <person name="Kusian B."/>
            <person name="Liesegang H."/>
            <person name="Cramm R."/>
            <person name="Eitinger T."/>
            <person name="Ewering C."/>
            <person name="Potter M."/>
            <person name="Schwartz E."/>
            <person name="Strittmatter A."/>
            <person name="Voss I."/>
            <person name="Gottschalk G."/>
            <person name="Steinbuechel A."/>
            <person name="Friedrich B."/>
            <person name="Bowien B."/>
        </authorList>
    </citation>
    <scope>NUCLEOTIDE SEQUENCE [LARGE SCALE GENOMIC DNA]</scope>
    <source>
        <strain evidence="7">ATCC 17699 / DSM 428 / KCTC 22496 / NCIMB 10442 / H16 / Stanier 337</strain>
    </source>
</reference>
<dbReference type="eggNOG" id="COG3539">
    <property type="taxonomic scope" value="Bacteria"/>
</dbReference>
<dbReference type="Pfam" id="PF16970">
    <property type="entry name" value="FimA"/>
    <property type="match status" value="1"/>
</dbReference>
<dbReference type="InterPro" id="IPR050263">
    <property type="entry name" value="Bact_Fimbrial_Adh_Pro"/>
</dbReference>
<dbReference type="KEGG" id="reh:H16_B2092"/>
<dbReference type="GO" id="GO:0043709">
    <property type="term" value="P:cell adhesion involved in single-species biofilm formation"/>
    <property type="evidence" value="ECO:0007669"/>
    <property type="project" value="TreeGrafter"/>
</dbReference>
<evidence type="ECO:0000256" key="2">
    <source>
        <dbReference type="ARBA" id="ARBA00006671"/>
    </source>
</evidence>
<dbReference type="PANTHER" id="PTHR33420:SF3">
    <property type="entry name" value="FIMBRIAL SUBUNIT ELFA"/>
    <property type="match status" value="1"/>
</dbReference>
<dbReference type="STRING" id="381666.H16_B2092"/>
<keyword evidence="3 5" id="KW-0732">Signal</keyword>
<evidence type="ECO:0000256" key="1">
    <source>
        <dbReference type="ARBA" id="ARBA00004561"/>
    </source>
</evidence>
<dbReference type="HOGENOM" id="CLU_088965_2_1_4"/>
<dbReference type="PANTHER" id="PTHR33420">
    <property type="entry name" value="FIMBRIAL SUBUNIT ELFA-RELATED"/>
    <property type="match status" value="1"/>
</dbReference>
<sequence>MAARGGAGSVGSESHLPINLFESPIMTHTKLLAALIVAGTAMGAQFAHAANADGQITFNGQITAQTCTINGNGTGSKNFTVTLPTVSASTLVQAGDTAGQTPFYIALTNCTPNTGNVHTYFEAGPTTDTTTGNLIVDAGGATNVQIRLLNGGTDNSPIKAGFADAAQNSGVVAINSGAAKLEYYAQYYATGAATAGAANSTVMYSIAYQ</sequence>
<dbReference type="Gene3D" id="2.60.40.1090">
    <property type="entry name" value="Fimbrial-type adhesion domain"/>
    <property type="match status" value="1"/>
</dbReference>
<feature type="signal peptide" evidence="5">
    <location>
        <begin position="1"/>
        <end position="49"/>
    </location>
</feature>
<evidence type="ECO:0000256" key="4">
    <source>
        <dbReference type="ARBA" id="ARBA00023263"/>
    </source>
</evidence>
<comment type="subcellular location">
    <subcellularLocation>
        <location evidence="1">Fimbrium</location>
    </subcellularLocation>
</comment>
<keyword evidence="4" id="KW-0281">Fimbrium</keyword>
<dbReference type="AlphaFoldDB" id="Q0JZF0"/>
<evidence type="ECO:0000256" key="5">
    <source>
        <dbReference type="SAM" id="SignalP"/>
    </source>
</evidence>
<proteinExistence type="inferred from homology"/>
<dbReference type="GO" id="GO:0009289">
    <property type="term" value="C:pilus"/>
    <property type="evidence" value="ECO:0007669"/>
    <property type="project" value="UniProtKB-SubCell"/>
</dbReference>
<gene>
    <name evidence="6" type="primary">fimA</name>
    <name evidence="6" type="ordered locus">H16_B2092</name>
</gene>
<evidence type="ECO:0000256" key="3">
    <source>
        <dbReference type="ARBA" id="ARBA00022729"/>
    </source>
</evidence>
<dbReference type="Proteomes" id="UP000008210">
    <property type="component" value="Chromosome 2"/>
</dbReference>
<dbReference type="EMBL" id="AM260480">
    <property type="protein sequence ID" value="CAJ96874.1"/>
    <property type="molecule type" value="Genomic_DNA"/>
</dbReference>
<dbReference type="InterPro" id="IPR008966">
    <property type="entry name" value="Adhesion_dom_sf"/>
</dbReference>
<evidence type="ECO:0000313" key="7">
    <source>
        <dbReference type="Proteomes" id="UP000008210"/>
    </source>
</evidence>
<accession>Q0JZF0</accession>
<dbReference type="InterPro" id="IPR036937">
    <property type="entry name" value="Adhesion_dom_fimbrial_sf"/>
</dbReference>
<dbReference type="InterPro" id="IPR039458">
    <property type="entry name" value="FimA-like"/>
</dbReference>
<name>Q0JZF0_CUPNH</name>
<dbReference type="SUPFAM" id="SSF49401">
    <property type="entry name" value="Bacterial adhesins"/>
    <property type="match status" value="1"/>
</dbReference>
<feature type="chain" id="PRO_5004174756" evidence="5">
    <location>
        <begin position="50"/>
        <end position="209"/>
    </location>
</feature>
<comment type="similarity">
    <text evidence="2">Belongs to the fimbrial protein family.</text>
</comment>
<keyword evidence="7" id="KW-1185">Reference proteome</keyword>
<protein>
    <submittedName>
        <fullName evidence="6">Fimbrial protein</fullName>
    </submittedName>
</protein>
<organism evidence="6 7">
    <name type="scientific">Cupriavidus necator (strain ATCC 17699 / DSM 428 / KCTC 22496 / NCIMB 10442 / H16 / Stanier 337)</name>
    <name type="common">Ralstonia eutropha</name>
    <dbReference type="NCBI Taxonomy" id="381666"/>
    <lineage>
        <taxon>Bacteria</taxon>
        <taxon>Pseudomonadati</taxon>
        <taxon>Pseudomonadota</taxon>
        <taxon>Betaproteobacteria</taxon>
        <taxon>Burkholderiales</taxon>
        <taxon>Burkholderiaceae</taxon>
        <taxon>Cupriavidus</taxon>
    </lineage>
</organism>
<evidence type="ECO:0000313" key="6">
    <source>
        <dbReference type="EMBL" id="CAJ96874.1"/>
    </source>
</evidence>